<accession>A0A0F9W9T0</accession>
<organism evidence="2">
    <name type="scientific">marine sediment metagenome</name>
    <dbReference type="NCBI Taxonomy" id="412755"/>
    <lineage>
        <taxon>unclassified sequences</taxon>
        <taxon>metagenomes</taxon>
        <taxon>ecological metagenomes</taxon>
    </lineage>
</organism>
<feature type="transmembrane region" description="Helical" evidence="1">
    <location>
        <begin position="18"/>
        <end position="38"/>
    </location>
</feature>
<sequence length="305" mass="33446">MTASDNKNTNRSASNGKLLSFIFIAVIFAALIALAGSQHGARASVAGMDIPVFALCAIIAFGLNWLIFLPSYLAKTEHYFDLTGSLTFVTVILTALALSPDQDWRAAVLAVLVCLWATRLGGFLFLRVRKDGSDGRFDTIKPHFVRFLLTWTLQAVWVFVSSAAALAAITNTNRVELDTVAIIGIVMWLTGFTIEAIADAQKRAFRANAANDGQFISSGLWAWSRHPNYFGEILLWLGIAVIALPALDGWQHVALISPVFITLLITRVSGVPMLEARAQKRWGDDPAYQAYKENTPRLIPRPPKS</sequence>
<feature type="transmembrane region" description="Helical" evidence="1">
    <location>
        <begin position="147"/>
        <end position="168"/>
    </location>
</feature>
<comment type="caution">
    <text evidence="2">The sequence shown here is derived from an EMBL/GenBank/DDBJ whole genome shotgun (WGS) entry which is preliminary data.</text>
</comment>
<proteinExistence type="predicted"/>
<dbReference type="Pfam" id="PF06966">
    <property type="entry name" value="DUF1295"/>
    <property type="match status" value="1"/>
</dbReference>
<dbReference type="InterPro" id="IPR010721">
    <property type="entry name" value="UstE-like"/>
</dbReference>
<name>A0A0F9W9T0_9ZZZZ</name>
<reference evidence="2" key="1">
    <citation type="journal article" date="2015" name="Nature">
        <title>Complex archaea that bridge the gap between prokaryotes and eukaryotes.</title>
        <authorList>
            <person name="Spang A."/>
            <person name="Saw J.H."/>
            <person name="Jorgensen S.L."/>
            <person name="Zaremba-Niedzwiedzka K."/>
            <person name="Martijn J."/>
            <person name="Lind A.E."/>
            <person name="van Eijk R."/>
            <person name="Schleper C."/>
            <person name="Guy L."/>
            <person name="Ettema T.J."/>
        </authorList>
    </citation>
    <scope>NUCLEOTIDE SEQUENCE</scope>
</reference>
<dbReference type="EMBL" id="LAZR01000008">
    <property type="protein sequence ID" value="KKO09098.1"/>
    <property type="molecule type" value="Genomic_DNA"/>
</dbReference>
<dbReference type="Gene3D" id="1.20.120.1630">
    <property type="match status" value="1"/>
</dbReference>
<feature type="transmembrane region" description="Helical" evidence="1">
    <location>
        <begin position="180"/>
        <end position="198"/>
    </location>
</feature>
<evidence type="ECO:0000256" key="1">
    <source>
        <dbReference type="SAM" id="Phobius"/>
    </source>
</evidence>
<keyword evidence="1" id="KW-0472">Membrane</keyword>
<dbReference type="AlphaFoldDB" id="A0A0F9W9T0"/>
<dbReference type="GO" id="GO:0016020">
    <property type="term" value="C:membrane"/>
    <property type="evidence" value="ECO:0007669"/>
    <property type="project" value="TreeGrafter"/>
</dbReference>
<gene>
    <name evidence="2" type="ORF">LCGC14_0042170</name>
</gene>
<dbReference type="PROSITE" id="PS50244">
    <property type="entry name" value="S5A_REDUCTASE"/>
    <property type="match status" value="1"/>
</dbReference>
<feature type="transmembrane region" description="Helical" evidence="1">
    <location>
        <begin position="79"/>
        <end position="98"/>
    </location>
</feature>
<keyword evidence="1" id="KW-0812">Transmembrane</keyword>
<evidence type="ECO:0000313" key="2">
    <source>
        <dbReference type="EMBL" id="KKO09098.1"/>
    </source>
</evidence>
<protein>
    <submittedName>
        <fullName evidence="2">Uncharacterized protein</fullName>
    </submittedName>
</protein>
<feature type="transmembrane region" description="Helical" evidence="1">
    <location>
        <begin position="229"/>
        <end position="247"/>
    </location>
</feature>
<keyword evidence="1" id="KW-1133">Transmembrane helix</keyword>
<feature type="transmembrane region" description="Helical" evidence="1">
    <location>
        <begin position="253"/>
        <end position="274"/>
    </location>
</feature>
<dbReference type="PANTHER" id="PTHR32251:SF17">
    <property type="entry name" value="STEROID 5-ALPHA REDUCTASE C-TERMINAL DOMAIN-CONTAINING PROTEIN"/>
    <property type="match status" value="1"/>
</dbReference>
<dbReference type="PANTHER" id="PTHR32251">
    <property type="entry name" value="3-OXO-5-ALPHA-STEROID 4-DEHYDROGENASE"/>
    <property type="match status" value="1"/>
</dbReference>
<feature type="transmembrane region" description="Helical" evidence="1">
    <location>
        <begin position="50"/>
        <end position="67"/>
    </location>
</feature>
<feature type="transmembrane region" description="Helical" evidence="1">
    <location>
        <begin position="104"/>
        <end position="126"/>
    </location>
</feature>